<evidence type="ECO:0000313" key="10">
    <source>
        <dbReference type="EMBL" id="CEK96248.1"/>
    </source>
</evidence>
<dbReference type="PANTHER" id="PTHR21397">
    <property type="entry name" value="CHROMATIN COMPLEXES SUBUNIT BAP18-RELATED"/>
    <property type="match status" value="1"/>
</dbReference>
<evidence type="ECO:0000256" key="6">
    <source>
        <dbReference type="ARBA" id="ARBA00022824"/>
    </source>
</evidence>
<evidence type="ECO:0000313" key="11">
    <source>
        <dbReference type="EMBL" id="CEK96249.1"/>
    </source>
</evidence>
<dbReference type="AlphaFoldDB" id="A0A0B7BSN5"/>
<name>A0A0B7BSN5_9EUPU</name>
<evidence type="ECO:0000256" key="5">
    <source>
        <dbReference type="ARBA" id="ARBA00022729"/>
    </source>
</evidence>
<protein>
    <recommendedName>
        <fullName evidence="3">ER membrane protein complex subunit 10</fullName>
    </recommendedName>
</protein>
<dbReference type="GO" id="GO:0072546">
    <property type="term" value="C:EMC complex"/>
    <property type="evidence" value="ECO:0007669"/>
    <property type="project" value="TreeGrafter"/>
</dbReference>
<evidence type="ECO:0000256" key="7">
    <source>
        <dbReference type="ARBA" id="ARBA00022989"/>
    </source>
</evidence>
<sequence length="243" mass="26438">QFGLNIGNNMATYMNVLLGLSCFSLVYVVFIAGVTSDEEFEGSRTLTLEHTFSSASQFVKRGIISVQSLKGGKAYFAQASALTKDDIQQLKSLAKNEDLYRIRIPVKGTGDAGTSYVSSVTKACGILESGLQDEITLNFDQSGEVLGVSIRANIQACTGLEIPDANLTSWKTSIEVSSTVAGPLPDTQTYIEKMKRDEQEKLKNQDGDNRSFLSRYWMYVVPVVIMMVIMSSADQQAQGGGGR</sequence>
<comment type="similarity">
    <text evidence="2">Belongs to the EMC10 family.</text>
</comment>
<keyword evidence="7 9" id="KW-1133">Transmembrane helix</keyword>
<gene>
    <name evidence="11" type="primary">ORF211170</name>
    <name evidence="10" type="synonym">ORF211168</name>
    <name evidence="12" type="synonym">ORF211190</name>
</gene>
<comment type="subcellular location">
    <subcellularLocation>
        <location evidence="1">Endoplasmic reticulum membrane</location>
        <topology evidence="1">Single-pass type I membrane protein</topology>
    </subcellularLocation>
</comment>
<keyword evidence="4 9" id="KW-0812">Transmembrane</keyword>
<evidence type="ECO:0000256" key="9">
    <source>
        <dbReference type="SAM" id="Phobius"/>
    </source>
</evidence>
<dbReference type="EMBL" id="HACG01049383">
    <property type="protein sequence ID" value="CEK96248.1"/>
    <property type="molecule type" value="Transcribed_RNA"/>
</dbReference>
<keyword evidence="6" id="KW-0256">Endoplasmic reticulum</keyword>
<keyword evidence="5" id="KW-0732">Signal</keyword>
<keyword evidence="8 9" id="KW-0472">Membrane</keyword>
<feature type="transmembrane region" description="Helical" evidence="9">
    <location>
        <begin position="12"/>
        <end position="34"/>
    </location>
</feature>
<evidence type="ECO:0000256" key="4">
    <source>
        <dbReference type="ARBA" id="ARBA00022692"/>
    </source>
</evidence>
<organism evidence="11">
    <name type="scientific">Arion vulgaris</name>
    <dbReference type="NCBI Taxonomy" id="1028688"/>
    <lineage>
        <taxon>Eukaryota</taxon>
        <taxon>Metazoa</taxon>
        <taxon>Spiralia</taxon>
        <taxon>Lophotrochozoa</taxon>
        <taxon>Mollusca</taxon>
        <taxon>Gastropoda</taxon>
        <taxon>Heterobranchia</taxon>
        <taxon>Euthyneura</taxon>
        <taxon>Panpulmonata</taxon>
        <taxon>Eupulmonata</taxon>
        <taxon>Stylommatophora</taxon>
        <taxon>Helicina</taxon>
        <taxon>Arionoidea</taxon>
        <taxon>Arionidae</taxon>
        <taxon>Arion</taxon>
    </lineage>
</organism>
<proteinExistence type="inferred from homology"/>
<accession>A0A0B7BSN5</accession>
<evidence type="ECO:0000313" key="12">
    <source>
        <dbReference type="EMBL" id="CEK96256.1"/>
    </source>
</evidence>
<evidence type="ECO:0000256" key="2">
    <source>
        <dbReference type="ARBA" id="ARBA00007695"/>
    </source>
</evidence>
<dbReference type="PANTHER" id="PTHR21397:SF4">
    <property type="entry name" value="ER MEMBRANE PROTEIN COMPLEX SUBUNIT 10"/>
    <property type="match status" value="1"/>
</dbReference>
<dbReference type="Pfam" id="PF21203">
    <property type="entry name" value="ECM10"/>
    <property type="match status" value="1"/>
</dbReference>
<evidence type="ECO:0000256" key="1">
    <source>
        <dbReference type="ARBA" id="ARBA00004115"/>
    </source>
</evidence>
<feature type="non-terminal residue" evidence="11">
    <location>
        <position position="1"/>
    </location>
</feature>
<dbReference type="EMBL" id="HACG01049384">
    <property type="protein sequence ID" value="CEK96249.1"/>
    <property type="molecule type" value="Transcribed_RNA"/>
</dbReference>
<dbReference type="CDD" id="cd22209">
    <property type="entry name" value="EMC10"/>
    <property type="match status" value="1"/>
</dbReference>
<feature type="transmembrane region" description="Helical" evidence="9">
    <location>
        <begin position="216"/>
        <end position="233"/>
    </location>
</feature>
<reference evidence="11" key="1">
    <citation type="submission" date="2014-12" db="EMBL/GenBank/DDBJ databases">
        <title>Insight into the proteome of Arion vulgaris.</title>
        <authorList>
            <person name="Aradska J."/>
            <person name="Bulat T."/>
            <person name="Smidak R."/>
            <person name="Sarate P."/>
            <person name="Gangsoo J."/>
            <person name="Sialana F."/>
            <person name="Bilban M."/>
            <person name="Lubec G."/>
        </authorList>
    </citation>
    <scope>NUCLEOTIDE SEQUENCE</scope>
    <source>
        <tissue evidence="11">Skin</tissue>
    </source>
</reference>
<dbReference type="EMBL" id="HACG01049391">
    <property type="protein sequence ID" value="CEK96256.1"/>
    <property type="molecule type" value="Transcribed_RNA"/>
</dbReference>
<evidence type="ECO:0000256" key="3">
    <source>
        <dbReference type="ARBA" id="ARBA00020105"/>
    </source>
</evidence>
<evidence type="ECO:0000256" key="8">
    <source>
        <dbReference type="ARBA" id="ARBA00023136"/>
    </source>
</evidence>